<organism evidence="6 7">
    <name type="scientific">Coraliomargarita sinensis</name>
    <dbReference type="NCBI Taxonomy" id="2174842"/>
    <lineage>
        <taxon>Bacteria</taxon>
        <taxon>Pseudomonadati</taxon>
        <taxon>Verrucomicrobiota</taxon>
        <taxon>Opitutia</taxon>
        <taxon>Puniceicoccales</taxon>
        <taxon>Coraliomargaritaceae</taxon>
        <taxon>Coraliomargarita</taxon>
    </lineage>
</organism>
<evidence type="ECO:0000259" key="5">
    <source>
        <dbReference type="SMART" id="SM00849"/>
    </source>
</evidence>
<evidence type="ECO:0000256" key="2">
    <source>
        <dbReference type="ARBA" id="ARBA00022723"/>
    </source>
</evidence>
<dbReference type="SMART" id="SM00849">
    <property type="entry name" value="Lactamase_B"/>
    <property type="match status" value="1"/>
</dbReference>
<dbReference type="GO" id="GO:0016787">
    <property type="term" value="F:hydrolase activity"/>
    <property type="evidence" value="ECO:0007669"/>
    <property type="project" value="UniProtKB-KW"/>
</dbReference>
<feature type="domain" description="Metallo-beta-lactamase" evidence="5">
    <location>
        <begin position="101"/>
        <end position="259"/>
    </location>
</feature>
<keyword evidence="7" id="KW-1185">Reference proteome</keyword>
<comment type="caution">
    <text evidence="6">The sequence shown here is derived from an EMBL/GenBank/DDBJ whole genome shotgun (WGS) entry which is preliminary data.</text>
</comment>
<evidence type="ECO:0000313" key="7">
    <source>
        <dbReference type="Proteomes" id="UP000247099"/>
    </source>
</evidence>
<dbReference type="CDD" id="cd06262">
    <property type="entry name" value="metallo-hydrolase-like_MBL-fold"/>
    <property type="match status" value="1"/>
</dbReference>
<evidence type="ECO:0000313" key="6">
    <source>
        <dbReference type="EMBL" id="PXA04193.1"/>
    </source>
</evidence>
<dbReference type="PANTHER" id="PTHR46233">
    <property type="entry name" value="HYDROXYACYLGLUTATHIONE HYDROLASE GLOC"/>
    <property type="match status" value="1"/>
</dbReference>
<dbReference type="PANTHER" id="PTHR46233:SF3">
    <property type="entry name" value="HYDROXYACYLGLUTATHIONE HYDROLASE GLOC"/>
    <property type="match status" value="1"/>
</dbReference>
<evidence type="ECO:0000256" key="3">
    <source>
        <dbReference type="ARBA" id="ARBA00022801"/>
    </source>
</evidence>
<dbReference type="InterPro" id="IPR036866">
    <property type="entry name" value="RibonucZ/Hydroxyglut_hydro"/>
</dbReference>
<dbReference type="AlphaFoldDB" id="A0A317ZIY9"/>
<keyword evidence="4" id="KW-0862">Zinc</keyword>
<proteinExistence type="predicted"/>
<dbReference type="InParanoid" id="A0A317ZIY9"/>
<comment type="cofactor">
    <cofactor evidence="1">
        <name>Zn(2+)</name>
        <dbReference type="ChEBI" id="CHEBI:29105"/>
    </cofactor>
</comment>
<sequence length="276" mass="29140">MNPLPPIEDEYHDVLGKAMRGLDMNTSELADAAGMTTVECEALLSGDFSEEGTRSIAPVLGLNPNCLVNLARGAAEPETTLPEGVKLHNAPFPVPGYAAMTVNSYSIHPPGDPASVALIDAGSGFESLSNANHCAASSAWKLFLTHTHPDHVVHYDQLAQKTANNYAPAAEPYEAALPVREGDHFELGSWHLTAIETPGHSPGGTSYLLEGASQPVVFAGDALFCGSIGKVNSGYKSALDLIREKILGLPDNTIVCPGHGPPTTVAFEKERNPFFA</sequence>
<dbReference type="Proteomes" id="UP000247099">
    <property type="component" value="Unassembled WGS sequence"/>
</dbReference>
<keyword evidence="2" id="KW-0479">Metal-binding</keyword>
<dbReference type="RefSeq" id="WP_110131144.1">
    <property type="nucleotide sequence ID" value="NZ_QHJQ01000005.1"/>
</dbReference>
<keyword evidence="3 6" id="KW-0378">Hydrolase</keyword>
<name>A0A317ZIY9_9BACT</name>
<dbReference type="InterPro" id="IPR001279">
    <property type="entry name" value="Metallo-B-lactamas"/>
</dbReference>
<dbReference type="EMBL" id="QHJQ01000005">
    <property type="protein sequence ID" value="PXA04193.1"/>
    <property type="molecule type" value="Genomic_DNA"/>
</dbReference>
<evidence type="ECO:0000256" key="4">
    <source>
        <dbReference type="ARBA" id="ARBA00022833"/>
    </source>
</evidence>
<evidence type="ECO:0000256" key="1">
    <source>
        <dbReference type="ARBA" id="ARBA00001947"/>
    </source>
</evidence>
<dbReference type="Gene3D" id="3.60.15.10">
    <property type="entry name" value="Ribonuclease Z/Hydroxyacylglutathione hydrolase-like"/>
    <property type="match status" value="1"/>
</dbReference>
<accession>A0A317ZIY9</accession>
<dbReference type="InterPro" id="IPR051453">
    <property type="entry name" value="MBL_Glyoxalase_II"/>
</dbReference>
<reference evidence="6 7" key="1">
    <citation type="submission" date="2018-05" db="EMBL/GenBank/DDBJ databases">
        <title>Coraliomargarita sinensis sp. nov., isolated from a marine solar saltern.</title>
        <authorList>
            <person name="Zhou L.Y."/>
        </authorList>
    </citation>
    <scope>NUCLEOTIDE SEQUENCE [LARGE SCALE GENOMIC DNA]</scope>
    <source>
        <strain evidence="6 7">WN38</strain>
    </source>
</reference>
<dbReference type="OrthoDB" id="9802248at2"/>
<dbReference type="GO" id="GO:0046872">
    <property type="term" value="F:metal ion binding"/>
    <property type="evidence" value="ECO:0007669"/>
    <property type="project" value="UniProtKB-KW"/>
</dbReference>
<dbReference type="SUPFAM" id="SSF56281">
    <property type="entry name" value="Metallo-hydrolase/oxidoreductase"/>
    <property type="match status" value="1"/>
</dbReference>
<protein>
    <submittedName>
        <fullName evidence="6">MBL fold metallo-hydrolase</fullName>
    </submittedName>
</protein>
<dbReference type="Pfam" id="PF00753">
    <property type="entry name" value="Lactamase_B"/>
    <property type="match status" value="1"/>
</dbReference>
<gene>
    <name evidence="6" type="ORF">DDZ13_09165</name>
</gene>